<evidence type="ECO:0000256" key="8">
    <source>
        <dbReference type="RuleBase" id="RU003346"/>
    </source>
</evidence>
<dbReference type="SUPFAM" id="SSF103473">
    <property type="entry name" value="MFS general substrate transporter"/>
    <property type="match status" value="1"/>
</dbReference>
<organism evidence="11 12">
    <name type="scientific">Aureobasidium uvarum</name>
    <dbReference type="NCBI Taxonomy" id="2773716"/>
    <lineage>
        <taxon>Eukaryota</taxon>
        <taxon>Fungi</taxon>
        <taxon>Dikarya</taxon>
        <taxon>Ascomycota</taxon>
        <taxon>Pezizomycotina</taxon>
        <taxon>Dothideomycetes</taxon>
        <taxon>Dothideomycetidae</taxon>
        <taxon>Dothideales</taxon>
        <taxon>Saccotheciaceae</taxon>
        <taxon>Aureobasidium</taxon>
    </lineage>
</organism>
<dbReference type="EMBL" id="CAINUL010000003">
    <property type="protein sequence ID" value="CAD0109150.1"/>
    <property type="molecule type" value="Genomic_DNA"/>
</dbReference>
<comment type="caution">
    <text evidence="11">The sequence shown here is derived from an EMBL/GenBank/DDBJ whole genome shotgun (WGS) entry which is preliminary data.</text>
</comment>
<evidence type="ECO:0000256" key="1">
    <source>
        <dbReference type="ARBA" id="ARBA00004141"/>
    </source>
</evidence>
<keyword evidence="5 9" id="KW-1133">Transmembrane helix</keyword>
<dbReference type="FunFam" id="1.20.1250.20:FF:000073">
    <property type="entry name" value="MFS myo-inositol transporter, putative"/>
    <property type="match status" value="1"/>
</dbReference>
<feature type="transmembrane region" description="Helical" evidence="9">
    <location>
        <begin position="358"/>
        <end position="378"/>
    </location>
</feature>
<dbReference type="InterPro" id="IPR005829">
    <property type="entry name" value="Sugar_transporter_CS"/>
</dbReference>
<reference evidence="11" key="1">
    <citation type="submission" date="2020-06" db="EMBL/GenBank/DDBJ databases">
        <authorList>
            <person name="Onetto C."/>
        </authorList>
    </citation>
    <scope>NUCLEOTIDE SEQUENCE</scope>
</reference>
<feature type="transmembrane region" description="Helical" evidence="9">
    <location>
        <begin position="199"/>
        <end position="216"/>
    </location>
</feature>
<dbReference type="Gene3D" id="1.20.1250.20">
    <property type="entry name" value="MFS general substrate transporter like domains"/>
    <property type="match status" value="1"/>
</dbReference>
<dbReference type="NCBIfam" id="TIGR00879">
    <property type="entry name" value="SP"/>
    <property type="match status" value="1"/>
</dbReference>
<keyword evidence="3 8" id="KW-0813">Transport</keyword>
<dbReference type="Proteomes" id="UP000745764">
    <property type="component" value="Unassembled WGS sequence"/>
</dbReference>
<dbReference type="PRINTS" id="PR00171">
    <property type="entry name" value="SUGRTRNSPORT"/>
</dbReference>
<feature type="transmembrane region" description="Helical" evidence="9">
    <location>
        <begin position="76"/>
        <end position="98"/>
    </location>
</feature>
<accession>A0A9N8KJI3</accession>
<evidence type="ECO:0000256" key="9">
    <source>
        <dbReference type="SAM" id="Phobius"/>
    </source>
</evidence>
<dbReference type="InterPro" id="IPR050814">
    <property type="entry name" value="Myo-inositol_Transporter"/>
</dbReference>
<dbReference type="InterPro" id="IPR020846">
    <property type="entry name" value="MFS_dom"/>
</dbReference>
<feature type="transmembrane region" description="Helical" evidence="9">
    <location>
        <begin position="293"/>
        <end position="318"/>
    </location>
</feature>
<comment type="subcellular location">
    <subcellularLocation>
        <location evidence="1">Membrane</location>
        <topology evidence="1">Multi-pass membrane protein</topology>
    </subcellularLocation>
</comment>
<protein>
    <recommendedName>
        <fullName evidence="10">Major facilitator superfamily (MFS) profile domain-containing protein</fullName>
    </recommendedName>
</protein>
<dbReference type="InterPro" id="IPR005828">
    <property type="entry name" value="MFS_sugar_transport-like"/>
</dbReference>
<dbReference type="AlphaFoldDB" id="A0A9N8KJI3"/>
<dbReference type="PROSITE" id="PS00216">
    <property type="entry name" value="SUGAR_TRANSPORT_1"/>
    <property type="match status" value="1"/>
</dbReference>
<dbReference type="PANTHER" id="PTHR48020">
    <property type="entry name" value="PROTON MYO-INOSITOL COTRANSPORTER"/>
    <property type="match status" value="1"/>
</dbReference>
<dbReference type="GO" id="GO:0016020">
    <property type="term" value="C:membrane"/>
    <property type="evidence" value="ECO:0007669"/>
    <property type="project" value="UniProtKB-SubCell"/>
</dbReference>
<name>A0A9N8KJI3_9PEZI</name>
<dbReference type="PROSITE" id="PS50850">
    <property type="entry name" value="MFS"/>
    <property type="match status" value="1"/>
</dbReference>
<evidence type="ECO:0000256" key="4">
    <source>
        <dbReference type="ARBA" id="ARBA00022692"/>
    </source>
</evidence>
<dbReference type="InterPro" id="IPR036259">
    <property type="entry name" value="MFS_trans_sf"/>
</dbReference>
<evidence type="ECO:0000256" key="6">
    <source>
        <dbReference type="ARBA" id="ARBA00023136"/>
    </source>
</evidence>
<evidence type="ECO:0000313" key="12">
    <source>
        <dbReference type="Proteomes" id="UP000745764"/>
    </source>
</evidence>
<feature type="domain" description="Major facilitator superfamily (MFS) profile" evidence="10">
    <location>
        <begin position="1"/>
        <end position="386"/>
    </location>
</feature>
<keyword evidence="6 9" id="KW-0472">Membrane</keyword>
<comment type="catalytic activity">
    <reaction evidence="7">
        <text>myo-inositol(out) + H(+)(out) = myo-inositol(in) + H(+)(in)</text>
        <dbReference type="Rhea" id="RHEA:60364"/>
        <dbReference type="ChEBI" id="CHEBI:15378"/>
        <dbReference type="ChEBI" id="CHEBI:17268"/>
    </reaction>
</comment>
<dbReference type="GO" id="GO:0005366">
    <property type="term" value="F:myo-inositol:proton symporter activity"/>
    <property type="evidence" value="ECO:0007669"/>
    <property type="project" value="TreeGrafter"/>
</dbReference>
<proteinExistence type="inferred from homology"/>
<feature type="transmembrane region" description="Helical" evidence="9">
    <location>
        <begin position="222"/>
        <end position="243"/>
    </location>
</feature>
<evidence type="ECO:0000313" key="11">
    <source>
        <dbReference type="EMBL" id="CAD0109150.1"/>
    </source>
</evidence>
<evidence type="ECO:0000256" key="7">
    <source>
        <dbReference type="ARBA" id="ARBA00049119"/>
    </source>
</evidence>
<gene>
    <name evidence="11" type="ORF">AWRI4620_LOCUS3405</name>
</gene>
<feature type="transmembrane region" description="Helical" evidence="9">
    <location>
        <begin position="250"/>
        <end position="273"/>
    </location>
</feature>
<dbReference type="InterPro" id="IPR003663">
    <property type="entry name" value="Sugar/inositol_transpt"/>
</dbReference>
<evidence type="ECO:0000256" key="5">
    <source>
        <dbReference type="ARBA" id="ARBA00022989"/>
    </source>
</evidence>
<dbReference type="GO" id="GO:1904679">
    <property type="term" value="P:myo-inositol import across plasma membrane"/>
    <property type="evidence" value="ECO:0007669"/>
    <property type="project" value="TreeGrafter"/>
</dbReference>
<feature type="transmembrane region" description="Helical" evidence="9">
    <location>
        <begin position="330"/>
        <end position="352"/>
    </location>
</feature>
<sequence length="413" mass="44258">MASPLAGHFADVVGRRPVIAAACGLFIFGALFQSAATNVWTMVVGRSVVGAAVGAASAVVPLYVAEIAPSDRRGQLVSVQSLFITGGQVVAYVAGWAVIGRWRWAVGFGSVPALIQAALLIGMPESPRWLVLKGRDDEAAAVFARLGHDDCEHIVAQVKHEVKEEQLSASGSMFTELITVPANRRALTIAAGLQALQQLSGFNSLMYFSATIFSLVGFTSPIGTSLCISVSNFVFTLLAFAIIDKVGRRRILLCSIPFMILGLASCALAFMHIDALRSNSTAPSSTAPTSSRPWSFVLLFSLIFYVAAYASGLGCVPWQQSELFSLSVRSMGSGLATATNWTSNFIVGASFLPMMHVLGPSVTFLVYVFICLVGYIWVWRCFPETMGLELEQVKKLLENGWGVRASERPSDLA</sequence>
<dbReference type="PROSITE" id="PS00217">
    <property type="entry name" value="SUGAR_TRANSPORT_2"/>
    <property type="match status" value="1"/>
</dbReference>
<feature type="transmembrane region" description="Helical" evidence="9">
    <location>
        <begin position="104"/>
        <end position="123"/>
    </location>
</feature>
<keyword evidence="12" id="KW-1185">Reference proteome</keyword>
<evidence type="ECO:0000256" key="2">
    <source>
        <dbReference type="ARBA" id="ARBA00010992"/>
    </source>
</evidence>
<dbReference type="Pfam" id="PF00083">
    <property type="entry name" value="Sugar_tr"/>
    <property type="match status" value="1"/>
</dbReference>
<dbReference type="PANTHER" id="PTHR48020:SF12">
    <property type="entry name" value="PROTON MYO-INOSITOL COTRANSPORTER"/>
    <property type="match status" value="1"/>
</dbReference>
<comment type="similarity">
    <text evidence="2 8">Belongs to the major facilitator superfamily. Sugar transporter (TC 2.A.1.1) family.</text>
</comment>
<evidence type="ECO:0000259" key="10">
    <source>
        <dbReference type="PROSITE" id="PS50850"/>
    </source>
</evidence>
<keyword evidence="4 9" id="KW-0812">Transmembrane</keyword>
<evidence type="ECO:0000256" key="3">
    <source>
        <dbReference type="ARBA" id="ARBA00022448"/>
    </source>
</evidence>
<dbReference type="OrthoDB" id="6339427at2759"/>
<feature type="transmembrane region" description="Helical" evidence="9">
    <location>
        <begin position="43"/>
        <end position="64"/>
    </location>
</feature>
<feature type="transmembrane region" description="Helical" evidence="9">
    <location>
        <begin position="18"/>
        <end position="37"/>
    </location>
</feature>